<evidence type="ECO:0000313" key="8">
    <source>
        <dbReference type="Proteomes" id="UP000199470"/>
    </source>
</evidence>
<dbReference type="Proteomes" id="UP000199470">
    <property type="component" value="Unassembled WGS sequence"/>
</dbReference>
<dbReference type="CDD" id="cd02440">
    <property type="entry name" value="AdoMet_MTases"/>
    <property type="match status" value="1"/>
</dbReference>
<dbReference type="InterPro" id="IPR016461">
    <property type="entry name" value="COMT-like"/>
</dbReference>
<dbReference type="PANTHER" id="PTHR43712:SF2">
    <property type="entry name" value="O-METHYLTRANSFERASE CICE"/>
    <property type="match status" value="1"/>
</dbReference>
<dbReference type="STRING" id="758825.SAMN02982985_04218"/>
<sequence>MEMNKEQIVDLMMGFFKTKAITSALELKLFDALEQGPATAEAICEQRNIPLQSGKRLLIALTAIGLLAKQEDHFSLTKAAREYMVSGSAQWLGWLGRHIDTFLYPLWSHTAQGVRDDKDQRQAAFGDDRSWFSILYQNPQDVVDFQEFLGIFAQPFIEGMLQGFDFSGYRKFMDIGSGIGTLPMAVAARYPQLGLSVCELPQATSFVRDKIAENGYADRIKIVAGDVISGTIPKGEHDLIHLGWMLHDYAPDIQMQILRHIHEALPPGGTFIASETPLADDESGPLFTSLLSINMLVSTDGGIESTCAQYLQRFTEAGFVNARVLAIPGPRTLFIGEKRK</sequence>
<dbReference type="PROSITE" id="PS51683">
    <property type="entry name" value="SAM_OMT_II"/>
    <property type="match status" value="1"/>
</dbReference>
<dbReference type="Gene3D" id="1.10.10.10">
    <property type="entry name" value="Winged helix-like DNA-binding domain superfamily/Winged helix DNA-binding domain"/>
    <property type="match status" value="1"/>
</dbReference>
<evidence type="ECO:0000259" key="5">
    <source>
        <dbReference type="Pfam" id="PF00891"/>
    </source>
</evidence>
<dbReference type="GO" id="GO:0008171">
    <property type="term" value="F:O-methyltransferase activity"/>
    <property type="evidence" value="ECO:0007669"/>
    <property type="project" value="InterPro"/>
</dbReference>
<dbReference type="InterPro" id="IPR012967">
    <property type="entry name" value="COMT_dimerisation"/>
</dbReference>
<reference evidence="7 8" key="1">
    <citation type="submission" date="2016-10" db="EMBL/GenBank/DDBJ databases">
        <authorList>
            <person name="de Groot N.N."/>
        </authorList>
    </citation>
    <scope>NUCLEOTIDE SEQUENCE [LARGE SCALE GENOMIC DNA]</scope>
    <source>
        <strain evidence="7 8">ATCC 43154</strain>
    </source>
</reference>
<evidence type="ECO:0000256" key="3">
    <source>
        <dbReference type="ARBA" id="ARBA00022691"/>
    </source>
</evidence>
<evidence type="ECO:0000256" key="1">
    <source>
        <dbReference type="ARBA" id="ARBA00022603"/>
    </source>
</evidence>
<keyword evidence="1" id="KW-0489">Methyltransferase</keyword>
<dbReference type="GO" id="GO:0046983">
    <property type="term" value="F:protein dimerization activity"/>
    <property type="evidence" value="ECO:0007669"/>
    <property type="project" value="InterPro"/>
</dbReference>
<dbReference type="GO" id="GO:0032259">
    <property type="term" value="P:methylation"/>
    <property type="evidence" value="ECO:0007669"/>
    <property type="project" value="UniProtKB-KW"/>
</dbReference>
<dbReference type="SUPFAM" id="SSF53335">
    <property type="entry name" value="S-adenosyl-L-methionine-dependent methyltransferases"/>
    <property type="match status" value="1"/>
</dbReference>
<feature type="active site" description="Proton acceptor" evidence="4">
    <location>
        <position position="247"/>
    </location>
</feature>
<protein>
    <submittedName>
        <fullName evidence="7">Dimerisation domain-containing protein</fullName>
    </submittedName>
</protein>
<dbReference type="InterPro" id="IPR036388">
    <property type="entry name" value="WH-like_DNA-bd_sf"/>
</dbReference>
<dbReference type="EMBL" id="FOTW01000021">
    <property type="protein sequence ID" value="SFM48054.1"/>
    <property type="molecule type" value="Genomic_DNA"/>
</dbReference>
<keyword evidence="2" id="KW-0808">Transferase</keyword>
<evidence type="ECO:0000259" key="6">
    <source>
        <dbReference type="Pfam" id="PF08100"/>
    </source>
</evidence>
<dbReference type="PIRSF" id="PIRSF005739">
    <property type="entry name" value="O-mtase"/>
    <property type="match status" value="1"/>
</dbReference>
<feature type="domain" description="O-methyltransferase C-terminal" evidence="5">
    <location>
        <begin position="107"/>
        <end position="319"/>
    </location>
</feature>
<name>A0A1I4R6X5_9BURK</name>
<dbReference type="Pfam" id="PF00891">
    <property type="entry name" value="Methyltransf_2"/>
    <property type="match status" value="1"/>
</dbReference>
<dbReference type="AlphaFoldDB" id="A0A1I4R6X5"/>
<dbReference type="Gene3D" id="3.40.50.150">
    <property type="entry name" value="Vaccinia Virus protein VP39"/>
    <property type="match status" value="1"/>
</dbReference>
<dbReference type="OrthoDB" id="9805418at2"/>
<evidence type="ECO:0000313" key="7">
    <source>
        <dbReference type="EMBL" id="SFM48054.1"/>
    </source>
</evidence>
<evidence type="ECO:0000256" key="2">
    <source>
        <dbReference type="ARBA" id="ARBA00022679"/>
    </source>
</evidence>
<dbReference type="PANTHER" id="PTHR43712">
    <property type="entry name" value="PUTATIVE (AFU_ORTHOLOGUE AFUA_4G14580)-RELATED"/>
    <property type="match status" value="1"/>
</dbReference>
<dbReference type="SUPFAM" id="SSF46785">
    <property type="entry name" value="Winged helix' DNA-binding domain"/>
    <property type="match status" value="1"/>
</dbReference>
<keyword evidence="8" id="KW-1185">Reference proteome</keyword>
<accession>A0A1I4R6X5</accession>
<dbReference type="InterPro" id="IPR029063">
    <property type="entry name" value="SAM-dependent_MTases_sf"/>
</dbReference>
<dbReference type="InterPro" id="IPR001077">
    <property type="entry name" value="COMT_C"/>
</dbReference>
<feature type="domain" description="O-methyltransferase dimerisation" evidence="6">
    <location>
        <begin position="10"/>
        <end position="86"/>
    </location>
</feature>
<gene>
    <name evidence="7" type="ORF">SAMN02982985_04218</name>
</gene>
<proteinExistence type="predicted"/>
<evidence type="ECO:0000256" key="4">
    <source>
        <dbReference type="PIRSR" id="PIRSR005739-1"/>
    </source>
</evidence>
<dbReference type="InterPro" id="IPR036390">
    <property type="entry name" value="WH_DNA-bd_sf"/>
</dbReference>
<dbReference type="RefSeq" id="WP_093389672.1">
    <property type="nucleotide sequence ID" value="NZ_FOTW01000021.1"/>
</dbReference>
<dbReference type="Pfam" id="PF08100">
    <property type="entry name" value="Dimerisation"/>
    <property type="match status" value="1"/>
</dbReference>
<organism evidence="7 8">
    <name type="scientific">Rugamonas rubra</name>
    <dbReference type="NCBI Taxonomy" id="758825"/>
    <lineage>
        <taxon>Bacteria</taxon>
        <taxon>Pseudomonadati</taxon>
        <taxon>Pseudomonadota</taxon>
        <taxon>Betaproteobacteria</taxon>
        <taxon>Burkholderiales</taxon>
        <taxon>Oxalobacteraceae</taxon>
        <taxon>Telluria group</taxon>
        <taxon>Rugamonas</taxon>
    </lineage>
</organism>
<keyword evidence="3" id="KW-0949">S-adenosyl-L-methionine</keyword>